<reference evidence="1 2" key="2">
    <citation type="journal article" date="2022" name="Mol. Ecol. Resour.">
        <title>The genomes of chicory, endive, great burdock and yacon provide insights into Asteraceae paleo-polyploidization history and plant inulin production.</title>
        <authorList>
            <person name="Fan W."/>
            <person name="Wang S."/>
            <person name="Wang H."/>
            <person name="Wang A."/>
            <person name="Jiang F."/>
            <person name="Liu H."/>
            <person name="Zhao H."/>
            <person name="Xu D."/>
            <person name="Zhang Y."/>
        </authorList>
    </citation>
    <scope>NUCLEOTIDE SEQUENCE [LARGE SCALE GENOMIC DNA]</scope>
    <source>
        <strain evidence="2">cv. Punajuju</strain>
        <tissue evidence="1">Leaves</tissue>
    </source>
</reference>
<dbReference type="EMBL" id="CM042010">
    <property type="protein sequence ID" value="KAI3780572.1"/>
    <property type="molecule type" value="Genomic_DNA"/>
</dbReference>
<proteinExistence type="predicted"/>
<evidence type="ECO:0000313" key="1">
    <source>
        <dbReference type="EMBL" id="KAI3780572.1"/>
    </source>
</evidence>
<dbReference type="Proteomes" id="UP001055811">
    <property type="component" value="Linkage Group LG02"/>
</dbReference>
<reference evidence="2" key="1">
    <citation type="journal article" date="2022" name="Mol. Ecol. Resour.">
        <title>The genomes of chicory, endive, great burdock and yacon provide insights into Asteraceae palaeo-polyploidization history and plant inulin production.</title>
        <authorList>
            <person name="Fan W."/>
            <person name="Wang S."/>
            <person name="Wang H."/>
            <person name="Wang A."/>
            <person name="Jiang F."/>
            <person name="Liu H."/>
            <person name="Zhao H."/>
            <person name="Xu D."/>
            <person name="Zhang Y."/>
        </authorList>
    </citation>
    <scope>NUCLEOTIDE SEQUENCE [LARGE SCALE GENOMIC DNA]</scope>
    <source>
        <strain evidence="2">cv. Punajuju</strain>
    </source>
</reference>
<comment type="caution">
    <text evidence="1">The sequence shown here is derived from an EMBL/GenBank/DDBJ whole genome shotgun (WGS) entry which is preliminary data.</text>
</comment>
<organism evidence="1 2">
    <name type="scientific">Cichorium intybus</name>
    <name type="common">Chicory</name>
    <dbReference type="NCBI Taxonomy" id="13427"/>
    <lineage>
        <taxon>Eukaryota</taxon>
        <taxon>Viridiplantae</taxon>
        <taxon>Streptophyta</taxon>
        <taxon>Embryophyta</taxon>
        <taxon>Tracheophyta</taxon>
        <taxon>Spermatophyta</taxon>
        <taxon>Magnoliopsida</taxon>
        <taxon>eudicotyledons</taxon>
        <taxon>Gunneridae</taxon>
        <taxon>Pentapetalae</taxon>
        <taxon>asterids</taxon>
        <taxon>campanulids</taxon>
        <taxon>Asterales</taxon>
        <taxon>Asteraceae</taxon>
        <taxon>Cichorioideae</taxon>
        <taxon>Cichorieae</taxon>
        <taxon>Cichoriinae</taxon>
        <taxon>Cichorium</taxon>
    </lineage>
</organism>
<keyword evidence="2" id="KW-1185">Reference proteome</keyword>
<accession>A0ACB9GB06</accession>
<protein>
    <submittedName>
        <fullName evidence="1">Uncharacterized protein</fullName>
    </submittedName>
</protein>
<sequence>MNLQTPSGAASECNPQTRHSDAQFRLVYPPSPMPNSMNYRSTAQPSSPIPNSRNSKLTYLILQSLDNCRAFNECPHPNEKTRLLELGLTPQQLKFWFQN</sequence>
<gene>
    <name evidence="1" type="ORF">L2E82_10556</name>
</gene>
<evidence type="ECO:0000313" key="2">
    <source>
        <dbReference type="Proteomes" id="UP001055811"/>
    </source>
</evidence>
<name>A0ACB9GB06_CICIN</name>